<feature type="region of interest" description="Disordered" evidence="1">
    <location>
        <begin position="273"/>
        <end position="299"/>
    </location>
</feature>
<dbReference type="InParanoid" id="A0A1E7F577"/>
<dbReference type="EMBL" id="KV784361">
    <property type="protein sequence ID" value="OEU13348.1"/>
    <property type="molecule type" value="Genomic_DNA"/>
</dbReference>
<protein>
    <submittedName>
        <fullName evidence="2">Uncharacterized protein</fullName>
    </submittedName>
</protein>
<dbReference type="AlphaFoldDB" id="A0A1E7F577"/>
<keyword evidence="3" id="KW-1185">Reference proteome</keyword>
<name>A0A1E7F577_9STRA</name>
<evidence type="ECO:0000313" key="2">
    <source>
        <dbReference type="EMBL" id="OEU13348.1"/>
    </source>
</evidence>
<organism evidence="2 3">
    <name type="scientific">Fragilariopsis cylindrus CCMP1102</name>
    <dbReference type="NCBI Taxonomy" id="635003"/>
    <lineage>
        <taxon>Eukaryota</taxon>
        <taxon>Sar</taxon>
        <taxon>Stramenopiles</taxon>
        <taxon>Ochrophyta</taxon>
        <taxon>Bacillariophyta</taxon>
        <taxon>Bacillariophyceae</taxon>
        <taxon>Bacillariophycidae</taxon>
        <taxon>Bacillariales</taxon>
        <taxon>Bacillariaceae</taxon>
        <taxon>Fragilariopsis</taxon>
    </lineage>
</organism>
<gene>
    <name evidence="2" type="ORF">FRACYDRAFT_241686</name>
</gene>
<evidence type="ECO:0000313" key="3">
    <source>
        <dbReference type="Proteomes" id="UP000095751"/>
    </source>
</evidence>
<dbReference type="Proteomes" id="UP000095751">
    <property type="component" value="Unassembled WGS sequence"/>
</dbReference>
<accession>A0A1E7F577</accession>
<reference evidence="2 3" key="1">
    <citation type="submission" date="2016-09" db="EMBL/GenBank/DDBJ databases">
        <title>Extensive genetic diversity and differential bi-allelic expression allows diatom success in the polar Southern Ocean.</title>
        <authorList>
            <consortium name="DOE Joint Genome Institute"/>
            <person name="Mock T."/>
            <person name="Otillar R.P."/>
            <person name="Strauss J."/>
            <person name="Dupont C."/>
            <person name="Frickenhaus S."/>
            <person name="Maumus F."/>
            <person name="Mcmullan M."/>
            <person name="Sanges R."/>
            <person name="Schmutz J."/>
            <person name="Toseland A."/>
            <person name="Valas R."/>
            <person name="Veluchamy A."/>
            <person name="Ward B.J."/>
            <person name="Allen A."/>
            <person name="Barry K."/>
            <person name="Falciatore A."/>
            <person name="Ferrante M."/>
            <person name="Fortunato A.E."/>
            <person name="Gloeckner G."/>
            <person name="Gruber A."/>
            <person name="Hipkin R."/>
            <person name="Janech M."/>
            <person name="Kroth P."/>
            <person name="Leese F."/>
            <person name="Lindquist E."/>
            <person name="Lyon B.R."/>
            <person name="Martin J."/>
            <person name="Mayer C."/>
            <person name="Parker M."/>
            <person name="Quesneville H."/>
            <person name="Raymond J."/>
            <person name="Uhlig C."/>
            <person name="Valentin K.U."/>
            <person name="Worden A.Z."/>
            <person name="Armbrust E.V."/>
            <person name="Bowler C."/>
            <person name="Green B."/>
            <person name="Moulton V."/>
            <person name="Van Oosterhout C."/>
            <person name="Grigoriev I."/>
        </authorList>
    </citation>
    <scope>NUCLEOTIDE SEQUENCE [LARGE SCALE GENOMIC DNA]</scope>
    <source>
        <strain evidence="2 3">CCMP1102</strain>
    </source>
</reference>
<dbReference type="KEGG" id="fcy:FRACYDRAFT_241686"/>
<feature type="compositionally biased region" description="Basic and acidic residues" evidence="1">
    <location>
        <begin position="99"/>
        <end position="128"/>
    </location>
</feature>
<proteinExistence type="predicted"/>
<feature type="region of interest" description="Disordered" evidence="1">
    <location>
        <begin position="86"/>
        <end position="151"/>
    </location>
</feature>
<feature type="compositionally biased region" description="Basic and acidic residues" evidence="1">
    <location>
        <begin position="284"/>
        <end position="299"/>
    </location>
</feature>
<sequence length="322" mass="36352">MTKMIDDIITNPRLLTGMNASKYTPNRETAVDGIPVYIIYDPEMDDTDMSSVGCDNSSIFDSESDHVRLNCPDDEIVESTYKDLEDNDQIIPPPQSFFEEPKTKESTDRSSGEILQHQDDYEDAKETKNQISTESNGGLPFTTDDDEDLSYTTSSSSDLWRLMKEGIAPTTTAVTCGSIRGRKIRRKKQPMTINLHTRVERIQHQAMKPFRVASKMIFWSTGRLHNAVRQGPDPGLFLSSNLFLLQKGKRCLPLNNNNDTLYSIIPNIMSLDSSDSMESNGDGDEIKQDGEEGGQDDRRWLYARQLQPVGINHDFASPNRNE</sequence>
<evidence type="ECO:0000256" key="1">
    <source>
        <dbReference type="SAM" id="MobiDB-lite"/>
    </source>
</evidence>